<dbReference type="Gene3D" id="3.40.190.10">
    <property type="entry name" value="Periplasmic binding protein-like II"/>
    <property type="match status" value="2"/>
</dbReference>
<dbReference type="InterPro" id="IPR019546">
    <property type="entry name" value="TAT_signal_bac_arc"/>
</dbReference>
<sequence length="372" mass="40518">MTDASDRLTHDLFNGARSRRDMLKLLGIAGAAGLLGGPLLSGRAQAAAKHFTWGTNADYARPEFLAPFLKASGIEVQTSLFADPSEIITKLQSGGAGVELLTDGSYHAQITYDAGVLKPIDTSKLKNWSKLIPGFDKAAGMIYDGKTYGVPYAWGTDSMVYNHGIVGQDVDDLAILFDKEFAGRIAMPNGLFESVVVAALYLGIKTPFAMDKDQLDAVAEVLIKQKPLVRSYWNDIGDLKNLMATGEVAVCWGWQPLLEIRKYDVDVRWTHPKQGELAWYDAAFLTRDANAESEAACLAFIDYLLGEQYGAMIGKDIGYRTTSTAAIATMDGKLVDSLDLAKPDAFLKNAVWWTSPTNPAGYQAVWDKVLNA</sequence>
<dbReference type="InterPro" id="IPR006059">
    <property type="entry name" value="SBP"/>
</dbReference>
<evidence type="ECO:0000256" key="2">
    <source>
        <dbReference type="ARBA" id="ARBA00022448"/>
    </source>
</evidence>
<gene>
    <name evidence="5" type="ORF">SAMN05216287_4193</name>
</gene>
<keyword evidence="6" id="KW-1185">Reference proteome</keyword>
<dbReference type="GO" id="GO:0015846">
    <property type="term" value="P:polyamine transport"/>
    <property type="evidence" value="ECO:0007669"/>
    <property type="project" value="InterPro"/>
</dbReference>
<dbReference type="GO" id="GO:0042597">
    <property type="term" value="C:periplasmic space"/>
    <property type="evidence" value="ECO:0007669"/>
    <property type="project" value="UniProtKB-SubCell"/>
</dbReference>
<keyword evidence="2" id="KW-0813">Transport</keyword>
<dbReference type="Proteomes" id="UP000243778">
    <property type="component" value="Unassembled WGS sequence"/>
</dbReference>
<dbReference type="GO" id="GO:0019808">
    <property type="term" value="F:polyamine binding"/>
    <property type="evidence" value="ECO:0007669"/>
    <property type="project" value="InterPro"/>
</dbReference>
<evidence type="ECO:0000256" key="3">
    <source>
        <dbReference type="ARBA" id="ARBA00022729"/>
    </source>
</evidence>
<reference evidence="6" key="1">
    <citation type="submission" date="2016-10" db="EMBL/GenBank/DDBJ databases">
        <authorList>
            <person name="Varghese N."/>
            <person name="Submissions S."/>
        </authorList>
    </citation>
    <scope>NUCLEOTIDE SEQUENCE [LARGE SCALE GENOMIC DNA]</scope>
    <source>
        <strain evidence="6">NRRL B-59562</strain>
    </source>
</reference>
<dbReference type="AlphaFoldDB" id="A0A1H3FXP1"/>
<evidence type="ECO:0000256" key="1">
    <source>
        <dbReference type="ARBA" id="ARBA00004418"/>
    </source>
</evidence>
<dbReference type="PRINTS" id="PR00909">
    <property type="entry name" value="SPERMDNBNDNG"/>
</dbReference>
<comment type="subcellular location">
    <subcellularLocation>
        <location evidence="1">Periplasm</location>
    </subcellularLocation>
</comment>
<dbReference type="OrthoDB" id="9769319at2"/>
<dbReference type="NCBIfam" id="TIGR01409">
    <property type="entry name" value="TAT_signal_seq"/>
    <property type="match status" value="1"/>
</dbReference>
<dbReference type="EMBL" id="FNNU01000008">
    <property type="protein sequence ID" value="SDX95128.1"/>
    <property type="molecule type" value="Genomic_DNA"/>
</dbReference>
<dbReference type="InterPro" id="IPR001188">
    <property type="entry name" value="Sperm_putr-bd"/>
</dbReference>
<protein>
    <submittedName>
        <fullName evidence="5">Spermidine/putrescine transport system substrate-binding protein</fullName>
    </submittedName>
</protein>
<dbReference type="PANTHER" id="PTHR30222:SF17">
    <property type="entry name" value="SPERMIDINE_PUTRESCINE-BINDING PERIPLASMIC PROTEIN"/>
    <property type="match status" value="1"/>
</dbReference>
<organism evidence="5 6">
    <name type="scientific">Pseudomonas kuykendallii</name>
    <dbReference type="NCBI Taxonomy" id="1007099"/>
    <lineage>
        <taxon>Bacteria</taxon>
        <taxon>Pseudomonadati</taxon>
        <taxon>Pseudomonadota</taxon>
        <taxon>Gammaproteobacteria</taxon>
        <taxon>Pseudomonadales</taxon>
        <taxon>Pseudomonadaceae</taxon>
        <taxon>Pseudomonas</taxon>
    </lineage>
</organism>
<name>A0A1H3FXP1_9PSED</name>
<dbReference type="STRING" id="1007099.SAMN05216287_4193"/>
<evidence type="ECO:0000256" key="4">
    <source>
        <dbReference type="ARBA" id="ARBA00022764"/>
    </source>
</evidence>
<keyword evidence="4" id="KW-0574">Periplasm</keyword>
<keyword evidence="3" id="KW-0732">Signal</keyword>
<dbReference type="PANTHER" id="PTHR30222">
    <property type="entry name" value="SPERMIDINE/PUTRESCINE-BINDING PERIPLASMIC PROTEIN"/>
    <property type="match status" value="1"/>
</dbReference>
<dbReference type="Pfam" id="PF13416">
    <property type="entry name" value="SBP_bac_8"/>
    <property type="match status" value="1"/>
</dbReference>
<dbReference type="PROSITE" id="PS51318">
    <property type="entry name" value="TAT"/>
    <property type="match status" value="1"/>
</dbReference>
<evidence type="ECO:0000313" key="5">
    <source>
        <dbReference type="EMBL" id="SDX95128.1"/>
    </source>
</evidence>
<evidence type="ECO:0000313" key="6">
    <source>
        <dbReference type="Proteomes" id="UP000243778"/>
    </source>
</evidence>
<dbReference type="RefSeq" id="WP_090231594.1">
    <property type="nucleotide sequence ID" value="NZ_FNNU01000008.1"/>
</dbReference>
<accession>A0A1H3FXP1</accession>
<dbReference type="SUPFAM" id="SSF53850">
    <property type="entry name" value="Periplasmic binding protein-like II"/>
    <property type="match status" value="1"/>
</dbReference>
<proteinExistence type="predicted"/>
<dbReference type="InterPro" id="IPR006311">
    <property type="entry name" value="TAT_signal"/>
</dbReference>